<sequence>MVAGTGMIAIQEAITPLGRMATPEEAAAAADWLCSDAAAYVTEIRLTGTLHLTGPVRCVGHGCFAAHTGAHRLTGDRRQSCAVGPSVRC</sequence>
<organism evidence="1 2">
    <name type="scientific">Streptomyces mordarskii</name>
    <dbReference type="NCBI Taxonomy" id="1226758"/>
    <lineage>
        <taxon>Bacteria</taxon>
        <taxon>Bacillati</taxon>
        <taxon>Actinomycetota</taxon>
        <taxon>Actinomycetes</taxon>
        <taxon>Kitasatosporales</taxon>
        <taxon>Streptomycetaceae</taxon>
        <taxon>Streptomyces</taxon>
    </lineage>
</organism>
<comment type="caution">
    <text evidence="1">The sequence shown here is derived from an EMBL/GenBank/DDBJ whole genome shotgun (WGS) entry which is preliminary data.</text>
</comment>
<dbReference type="InterPro" id="IPR036291">
    <property type="entry name" value="NAD(P)-bd_dom_sf"/>
</dbReference>
<name>A0ABN1CPU2_9ACTN</name>
<dbReference type="Gene3D" id="3.40.50.720">
    <property type="entry name" value="NAD(P)-binding Rossmann-like Domain"/>
    <property type="match status" value="1"/>
</dbReference>
<proteinExistence type="predicted"/>
<protein>
    <submittedName>
        <fullName evidence="1">Uncharacterized protein</fullName>
    </submittedName>
</protein>
<reference evidence="1 2" key="1">
    <citation type="journal article" date="2019" name="Int. J. Syst. Evol. Microbiol.">
        <title>The Global Catalogue of Microorganisms (GCM) 10K type strain sequencing project: providing services to taxonomists for standard genome sequencing and annotation.</title>
        <authorList>
            <consortium name="The Broad Institute Genomics Platform"/>
            <consortium name="The Broad Institute Genome Sequencing Center for Infectious Disease"/>
            <person name="Wu L."/>
            <person name="Ma J."/>
        </authorList>
    </citation>
    <scope>NUCLEOTIDE SEQUENCE [LARGE SCALE GENOMIC DNA]</scope>
    <source>
        <strain evidence="1 2">JCM 5052</strain>
    </source>
</reference>
<dbReference type="SUPFAM" id="SSF51735">
    <property type="entry name" value="NAD(P)-binding Rossmann-fold domains"/>
    <property type="match status" value="1"/>
</dbReference>
<keyword evidence="2" id="KW-1185">Reference proteome</keyword>
<accession>A0ABN1CPU2</accession>
<gene>
    <name evidence="1" type="ORF">GCM10010390_26050</name>
</gene>
<evidence type="ECO:0000313" key="2">
    <source>
        <dbReference type="Proteomes" id="UP001501576"/>
    </source>
</evidence>
<evidence type="ECO:0000313" key="1">
    <source>
        <dbReference type="EMBL" id="GAA0522611.1"/>
    </source>
</evidence>
<dbReference type="Proteomes" id="UP001501576">
    <property type="component" value="Unassembled WGS sequence"/>
</dbReference>
<dbReference type="EMBL" id="BAAABZ010000015">
    <property type="protein sequence ID" value="GAA0522611.1"/>
    <property type="molecule type" value="Genomic_DNA"/>
</dbReference>